<feature type="domain" description="BAH" evidence="1">
    <location>
        <begin position="402"/>
        <end position="526"/>
    </location>
</feature>
<sequence length="526" mass="61161">MRRLKRKLSVKKKWTITRKLNFTQEQKKVSVLIQKGPNEVFVNGTASQFFSISNTRSTTTTLKRQIIVEIPVKRRRTFEDSVLVVIPKFDKSNKAVVDGDETGIIQLLTKYIGASTEEGSQEKYYELYLDNFVFYNTRGEPVELAEDIDCDIYFDGIFSVPDSSVPSARCKMGNFVAFSIGGYGTSTQKPLIWIQSTVQDDTWYLLKNPAKRYIKSWEKFFWKTQFIKYIIDFVQVEPERPFSDIKDVFYKWIHRTYRQDVSFREWASKIREKDMDFVVAANSNFLWSQVLSLGEDFAQLPFFSDSCIVKKELHRISTKLKWLEYTSVTPKAMVWFRNLFGRHMHKISLHPDSQSDPIVVSADTSAGQITGFDVDFVPSVVEWREPILIEEGIYNEIVYGGFSIKVGDVVELYRDQSTNWESAGGRWIAQVTQLIKDAKNGSFRMVWLHAPCQTVIGDVENYDPKELFYTTFCQCDDYQPINCIKRKCEVHFHKDTCPGNVLCFTCFTLYPIKIREIIRLSARIFL</sequence>
<dbReference type="PROSITE" id="PS51038">
    <property type="entry name" value="BAH"/>
    <property type="match status" value="1"/>
</dbReference>
<protein>
    <recommendedName>
        <fullName evidence="1">BAH domain-containing protein</fullName>
    </recommendedName>
</protein>
<keyword evidence="3" id="KW-1185">Reference proteome</keyword>
<organism evidence="2 3">
    <name type="scientific">Basidiobolus ranarum</name>
    <dbReference type="NCBI Taxonomy" id="34480"/>
    <lineage>
        <taxon>Eukaryota</taxon>
        <taxon>Fungi</taxon>
        <taxon>Fungi incertae sedis</taxon>
        <taxon>Zoopagomycota</taxon>
        <taxon>Entomophthoromycotina</taxon>
        <taxon>Basidiobolomycetes</taxon>
        <taxon>Basidiobolales</taxon>
        <taxon>Basidiobolaceae</taxon>
        <taxon>Basidiobolus</taxon>
    </lineage>
</organism>
<evidence type="ECO:0000313" key="3">
    <source>
        <dbReference type="Proteomes" id="UP001479436"/>
    </source>
</evidence>
<dbReference type="EMBL" id="JASJQH010000725">
    <property type="protein sequence ID" value="KAK9763129.1"/>
    <property type="molecule type" value="Genomic_DNA"/>
</dbReference>
<evidence type="ECO:0000259" key="1">
    <source>
        <dbReference type="PROSITE" id="PS51038"/>
    </source>
</evidence>
<dbReference type="Pfam" id="PF25423">
    <property type="entry name" value="DUF7893"/>
    <property type="match status" value="1"/>
</dbReference>
<evidence type="ECO:0000313" key="2">
    <source>
        <dbReference type="EMBL" id="KAK9763129.1"/>
    </source>
</evidence>
<accession>A0ABR2WNR5</accession>
<dbReference type="InterPro" id="IPR043151">
    <property type="entry name" value="BAH_sf"/>
</dbReference>
<proteinExistence type="predicted"/>
<dbReference type="InterPro" id="IPR001025">
    <property type="entry name" value="BAH_dom"/>
</dbReference>
<name>A0ABR2WNR5_9FUNG</name>
<gene>
    <name evidence="2" type="ORF">K7432_010481</name>
</gene>
<comment type="caution">
    <text evidence="2">The sequence shown here is derived from an EMBL/GenBank/DDBJ whole genome shotgun (WGS) entry which is preliminary data.</text>
</comment>
<reference evidence="2 3" key="1">
    <citation type="submission" date="2023-04" db="EMBL/GenBank/DDBJ databases">
        <title>Genome of Basidiobolus ranarum AG-B5.</title>
        <authorList>
            <person name="Stajich J.E."/>
            <person name="Carter-House D."/>
            <person name="Gryganskyi A."/>
        </authorList>
    </citation>
    <scope>NUCLEOTIDE SEQUENCE [LARGE SCALE GENOMIC DNA]</scope>
    <source>
        <strain evidence="2 3">AG-B5</strain>
    </source>
</reference>
<dbReference type="Gene3D" id="2.30.30.490">
    <property type="match status" value="1"/>
</dbReference>
<dbReference type="InterPro" id="IPR057215">
    <property type="entry name" value="DUF7893"/>
</dbReference>
<dbReference type="Proteomes" id="UP001479436">
    <property type="component" value="Unassembled WGS sequence"/>
</dbReference>